<dbReference type="InterPro" id="IPR013083">
    <property type="entry name" value="Znf_RING/FYVE/PHD"/>
</dbReference>
<reference evidence="7" key="1">
    <citation type="journal article" date="2021" name="Open Biol.">
        <title>Shared evolutionary footprints suggest mitochondrial oxidative damage underlies multiple complex I losses in fungi.</title>
        <authorList>
            <person name="Schikora-Tamarit M.A."/>
            <person name="Marcet-Houben M."/>
            <person name="Nosek J."/>
            <person name="Gabaldon T."/>
        </authorList>
    </citation>
    <scope>NUCLEOTIDE SEQUENCE</scope>
    <source>
        <strain evidence="7">CBS6075</strain>
    </source>
</reference>
<dbReference type="GO" id="GO:0008270">
    <property type="term" value="F:zinc ion binding"/>
    <property type="evidence" value="ECO:0007669"/>
    <property type="project" value="UniProtKB-KW"/>
</dbReference>
<keyword evidence="4" id="KW-0862">Zinc</keyword>
<sequence length="375" mass="43008">MAVIYYKFRSQRDDLISTIKFDGTGLTVFELKREIIYANKLINSSDTDILLYHVEDPENEYEDDNEVVQRASTVLVRRTSGGKKGRGNVLRYMAGKPRIAKAQAPVLPTPSATTTTQVAASGTEEDMVRQMFNQQDDQWNQQQAVMATAQRVESSRQNLKLDENIPEYYICYKCGEKGKHHIRNCPKNNDPNWDGIRIKKTTGIPKSYLRTVDNPTDIVNEPNQNYMVNEEGKYVVAVADKKAWERYQTIQQSKQVDDDIKVDDPELTDPNTGKIWRDPVRTKCCNKLYSKPYIEDILLESDFKCPNCGQEDIYLDSLEPDKDLQKKVDDFLAKNKRKAEGEDDPAKRQHVAPMIPPIMPFMPFANPMAMPLNKK</sequence>
<dbReference type="PANTHER" id="PTHR15439">
    <property type="entry name" value="RETINOBLASTOMA-BINDING PROTEIN 6"/>
    <property type="match status" value="1"/>
</dbReference>
<evidence type="ECO:0000313" key="8">
    <source>
        <dbReference type="Proteomes" id="UP000769157"/>
    </source>
</evidence>
<evidence type="ECO:0000256" key="1">
    <source>
        <dbReference type="ARBA" id="ARBA00004123"/>
    </source>
</evidence>
<dbReference type="InterPro" id="IPR014891">
    <property type="entry name" value="DWNN_domain"/>
</dbReference>
<dbReference type="GO" id="GO:0005634">
    <property type="term" value="C:nucleus"/>
    <property type="evidence" value="ECO:0007669"/>
    <property type="project" value="UniProtKB-SubCell"/>
</dbReference>
<evidence type="ECO:0000256" key="4">
    <source>
        <dbReference type="ARBA" id="ARBA00022833"/>
    </source>
</evidence>
<evidence type="ECO:0000256" key="5">
    <source>
        <dbReference type="ARBA" id="ARBA00023242"/>
    </source>
</evidence>
<keyword evidence="2" id="KW-0479">Metal-binding</keyword>
<feature type="domain" description="DWNN" evidence="6">
    <location>
        <begin position="4"/>
        <end position="80"/>
    </location>
</feature>
<keyword evidence="8" id="KW-1185">Reference proteome</keyword>
<evidence type="ECO:0000256" key="2">
    <source>
        <dbReference type="ARBA" id="ARBA00022723"/>
    </source>
</evidence>
<dbReference type="Proteomes" id="UP000769157">
    <property type="component" value="Unassembled WGS sequence"/>
</dbReference>
<dbReference type="SMART" id="SM01180">
    <property type="entry name" value="DWNN"/>
    <property type="match status" value="1"/>
</dbReference>
<dbReference type="EMBL" id="JAEUBE010000042">
    <property type="protein sequence ID" value="KAH3671965.1"/>
    <property type="molecule type" value="Genomic_DNA"/>
</dbReference>
<dbReference type="InterPro" id="IPR033489">
    <property type="entry name" value="RBBP6"/>
</dbReference>
<comment type="subcellular location">
    <subcellularLocation>
        <location evidence="1">Nucleus</location>
    </subcellularLocation>
</comment>
<keyword evidence="3" id="KW-0863">Zinc-finger</keyword>
<dbReference type="Gene3D" id="3.10.20.90">
    <property type="entry name" value="Phosphatidylinositol 3-kinase Catalytic Subunit, Chain A, domain 1"/>
    <property type="match status" value="1"/>
</dbReference>
<dbReference type="SUPFAM" id="SSF57850">
    <property type="entry name" value="RING/U-box"/>
    <property type="match status" value="1"/>
</dbReference>
<keyword evidence="5" id="KW-0539">Nucleus</keyword>
<dbReference type="GeneID" id="70232119"/>
<dbReference type="Pfam" id="PF08783">
    <property type="entry name" value="DWNN"/>
    <property type="match status" value="1"/>
</dbReference>
<evidence type="ECO:0000313" key="7">
    <source>
        <dbReference type="EMBL" id="KAH3671965.1"/>
    </source>
</evidence>
<dbReference type="GO" id="GO:0061630">
    <property type="term" value="F:ubiquitin protein ligase activity"/>
    <property type="evidence" value="ECO:0007669"/>
    <property type="project" value="InterPro"/>
</dbReference>
<proteinExistence type="predicted"/>
<reference evidence="7" key="2">
    <citation type="submission" date="2021-01" db="EMBL/GenBank/DDBJ databases">
        <authorList>
            <person name="Schikora-Tamarit M.A."/>
        </authorList>
    </citation>
    <scope>NUCLEOTIDE SEQUENCE</scope>
    <source>
        <strain evidence="7">CBS6075</strain>
    </source>
</reference>
<dbReference type="PANTHER" id="PTHR15439:SF0">
    <property type="entry name" value="CELL DIVISION CYCLE AND APOPTOSIS REGULATOR PROTEIN 1-RELATED"/>
    <property type="match status" value="1"/>
</dbReference>
<dbReference type="Gene3D" id="3.30.40.10">
    <property type="entry name" value="Zinc/RING finger domain, C3HC4 (zinc finger)"/>
    <property type="match status" value="1"/>
</dbReference>
<accession>A0A9P8PI58</accession>
<dbReference type="GO" id="GO:0016567">
    <property type="term" value="P:protein ubiquitination"/>
    <property type="evidence" value="ECO:0007669"/>
    <property type="project" value="InterPro"/>
</dbReference>
<comment type="caution">
    <text evidence="7">The sequence shown here is derived from an EMBL/GenBank/DDBJ whole genome shotgun (WGS) entry which is preliminary data.</text>
</comment>
<gene>
    <name evidence="7" type="ORF">OGAPHI_000151</name>
</gene>
<dbReference type="AlphaFoldDB" id="A0A9P8PI58"/>
<organism evidence="7 8">
    <name type="scientific">Ogataea philodendri</name>
    <dbReference type="NCBI Taxonomy" id="1378263"/>
    <lineage>
        <taxon>Eukaryota</taxon>
        <taxon>Fungi</taxon>
        <taxon>Dikarya</taxon>
        <taxon>Ascomycota</taxon>
        <taxon>Saccharomycotina</taxon>
        <taxon>Pichiomycetes</taxon>
        <taxon>Pichiales</taxon>
        <taxon>Pichiaceae</taxon>
        <taxon>Ogataea</taxon>
    </lineage>
</organism>
<dbReference type="Gene3D" id="4.10.60.10">
    <property type="entry name" value="Zinc finger, CCHC-type"/>
    <property type="match status" value="1"/>
</dbReference>
<dbReference type="RefSeq" id="XP_046065080.1">
    <property type="nucleotide sequence ID" value="XM_046202299.1"/>
</dbReference>
<dbReference type="GO" id="GO:0006511">
    <property type="term" value="P:ubiquitin-dependent protein catabolic process"/>
    <property type="evidence" value="ECO:0007669"/>
    <property type="project" value="TreeGrafter"/>
</dbReference>
<protein>
    <recommendedName>
        <fullName evidence="6">DWNN domain-containing protein</fullName>
    </recommendedName>
</protein>
<dbReference type="PROSITE" id="PS51282">
    <property type="entry name" value="DWNN"/>
    <property type="match status" value="1"/>
</dbReference>
<evidence type="ECO:0000256" key="3">
    <source>
        <dbReference type="ARBA" id="ARBA00022771"/>
    </source>
</evidence>
<evidence type="ECO:0000259" key="6">
    <source>
        <dbReference type="PROSITE" id="PS51282"/>
    </source>
</evidence>
<dbReference type="GO" id="GO:0006397">
    <property type="term" value="P:mRNA processing"/>
    <property type="evidence" value="ECO:0007669"/>
    <property type="project" value="InterPro"/>
</dbReference>
<name>A0A9P8PI58_9ASCO</name>
<dbReference type="OrthoDB" id="106784at2759"/>